<dbReference type="InterPro" id="IPR032508">
    <property type="entry name" value="FecR_C"/>
</dbReference>
<sequence length="359" mass="40400">MEHLDCWKLLENEAFVHWVLKPDATSDRYWEGWMRQDPSRVTLVEQAKEALLQLQQSPAPREGLSQKIWEGIQRELQADVIHIPRRSNRWWAVAATVVLLTGAGAALWYSGSRPVRSQTPVAPIAVHPVQGNGNDLIECSNQSQAPQRIYLVDGSVVTLEPHSTLSYIRFLNKDTREVTLKGNAFFEIAPDPQHPFLVRSGDVVTRVLGTSFRVMSDPGTDDIHVAVRTGKVSVYKAAEFDKGQRAFCILLPHQEAVFHKREQNLAFVSNAEAQLLTPPAVETVSLDFDDEPVVNILSRLENMYHIRIQYNKDSLQQCRLTTSLAEERLADKLDIICRAINASYRTEGDAIVIQGGRCP</sequence>
<dbReference type="Gene3D" id="3.55.50.30">
    <property type="match status" value="1"/>
</dbReference>
<keyword evidence="1" id="KW-0472">Membrane</keyword>
<keyword evidence="1" id="KW-1133">Transmembrane helix</keyword>
<feature type="domain" description="Protein FecR C-terminal" evidence="3">
    <location>
        <begin position="286"/>
        <end position="353"/>
    </location>
</feature>
<dbReference type="AlphaFoldDB" id="A0A4R8DEQ8"/>
<evidence type="ECO:0000256" key="1">
    <source>
        <dbReference type="SAM" id="Phobius"/>
    </source>
</evidence>
<name>A0A4R8DEQ8_9BACT</name>
<dbReference type="PANTHER" id="PTHR30273:SF2">
    <property type="entry name" value="PROTEIN FECR"/>
    <property type="match status" value="1"/>
</dbReference>
<evidence type="ECO:0000259" key="3">
    <source>
        <dbReference type="Pfam" id="PF16344"/>
    </source>
</evidence>
<reference evidence="4 5" key="1">
    <citation type="submission" date="2019-03" db="EMBL/GenBank/DDBJ databases">
        <title>Genomic Encyclopedia of Type Strains, Phase IV (KMG-IV): sequencing the most valuable type-strain genomes for metagenomic binning, comparative biology and taxonomic classification.</title>
        <authorList>
            <person name="Goeker M."/>
        </authorList>
    </citation>
    <scope>NUCLEOTIDE SEQUENCE [LARGE SCALE GENOMIC DNA]</scope>
    <source>
        <strain evidence="4 5">DSM 100059</strain>
    </source>
</reference>
<keyword evidence="5" id="KW-1185">Reference proteome</keyword>
<dbReference type="Pfam" id="PF04773">
    <property type="entry name" value="FecR"/>
    <property type="match status" value="1"/>
</dbReference>
<dbReference type="InterPro" id="IPR006860">
    <property type="entry name" value="FecR"/>
</dbReference>
<comment type="caution">
    <text evidence="4">The sequence shown here is derived from an EMBL/GenBank/DDBJ whole genome shotgun (WGS) entry which is preliminary data.</text>
</comment>
<organism evidence="4 5">
    <name type="scientific">Dinghuibacter silviterrae</name>
    <dbReference type="NCBI Taxonomy" id="1539049"/>
    <lineage>
        <taxon>Bacteria</taxon>
        <taxon>Pseudomonadati</taxon>
        <taxon>Bacteroidota</taxon>
        <taxon>Chitinophagia</taxon>
        <taxon>Chitinophagales</taxon>
        <taxon>Chitinophagaceae</taxon>
        <taxon>Dinghuibacter</taxon>
    </lineage>
</organism>
<evidence type="ECO:0000313" key="5">
    <source>
        <dbReference type="Proteomes" id="UP000294498"/>
    </source>
</evidence>
<dbReference type="Pfam" id="PF16344">
    <property type="entry name" value="FecR_C"/>
    <property type="match status" value="1"/>
</dbReference>
<accession>A0A4R8DEQ8</accession>
<dbReference type="GO" id="GO:0016989">
    <property type="term" value="F:sigma factor antagonist activity"/>
    <property type="evidence" value="ECO:0007669"/>
    <property type="project" value="TreeGrafter"/>
</dbReference>
<dbReference type="Proteomes" id="UP000294498">
    <property type="component" value="Unassembled WGS sequence"/>
</dbReference>
<dbReference type="Gene3D" id="2.60.120.1440">
    <property type="match status" value="1"/>
</dbReference>
<feature type="transmembrane region" description="Helical" evidence="1">
    <location>
        <begin position="90"/>
        <end position="109"/>
    </location>
</feature>
<feature type="domain" description="FecR protein" evidence="2">
    <location>
        <begin position="146"/>
        <end position="232"/>
    </location>
</feature>
<evidence type="ECO:0000313" key="4">
    <source>
        <dbReference type="EMBL" id="TDW96031.1"/>
    </source>
</evidence>
<dbReference type="OrthoDB" id="645173at2"/>
<dbReference type="RefSeq" id="WP_133995934.1">
    <property type="nucleotide sequence ID" value="NZ_SODV01000002.1"/>
</dbReference>
<dbReference type="InterPro" id="IPR012373">
    <property type="entry name" value="Ferrdict_sens_TM"/>
</dbReference>
<dbReference type="PANTHER" id="PTHR30273">
    <property type="entry name" value="PERIPLASMIC SIGNAL SENSOR AND SIGMA FACTOR ACTIVATOR FECR-RELATED"/>
    <property type="match status" value="1"/>
</dbReference>
<evidence type="ECO:0000259" key="2">
    <source>
        <dbReference type="Pfam" id="PF04773"/>
    </source>
</evidence>
<protein>
    <submittedName>
        <fullName evidence="4">FecR family protein</fullName>
    </submittedName>
</protein>
<proteinExistence type="predicted"/>
<dbReference type="PIRSF" id="PIRSF018266">
    <property type="entry name" value="FecR"/>
    <property type="match status" value="1"/>
</dbReference>
<dbReference type="EMBL" id="SODV01000002">
    <property type="protein sequence ID" value="TDW96031.1"/>
    <property type="molecule type" value="Genomic_DNA"/>
</dbReference>
<keyword evidence="1" id="KW-0812">Transmembrane</keyword>
<gene>
    <name evidence="4" type="ORF">EDB95_3853</name>
</gene>